<dbReference type="EMBL" id="BAABXL010000001">
    <property type="protein sequence ID" value="GAA6268718.1"/>
    <property type="molecule type" value="Genomic_DNA"/>
</dbReference>
<dbReference type="InterPro" id="IPR036136">
    <property type="entry name" value="Nit/Sulf_reduc_fer-like_dom_sf"/>
</dbReference>
<dbReference type="Gene3D" id="3.90.480.10">
    <property type="entry name" value="Sulfite Reductase Hemoprotein,Domain 2"/>
    <property type="match status" value="1"/>
</dbReference>
<keyword evidence="1" id="KW-0004">4Fe-4S</keyword>
<keyword evidence="4" id="KW-0560">Oxidoreductase</keyword>
<dbReference type="Pfam" id="PF01077">
    <property type="entry name" value="NIR_SIR"/>
    <property type="match status" value="1"/>
</dbReference>
<evidence type="ECO:0000256" key="1">
    <source>
        <dbReference type="ARBA" id="ARBA00022485"/>
    </source>
</evidence>
<keyword evidence="3" id="KW-0479">Metal-binding</keyword>
<evidence type="ECO:0000313" key="10">
    <source>
        <dbReference type="Proteomes" id="UP001600894"/>
    </source>
</evidence>
<proteinExistence type="predicted"/>
<dbReference type="SUPFAM" id="SSF56014">
    <property type="entry name" value="Nitrite and sulphite reductase 4Fe-4S domain-like"/>
    <property type="match status" value="2"/>
</dbReference>
<keyword evidence="2" id="KW-0349">Heme</keyword>
<keyword evidence="6" id="KW-0411">Iron-sulfur</keyword>
<feature type="domain" description="Nitrite/Sulfite reductase ferredoxin-like" evidence="8">
    <location>
        <begin position="45"/>
        <end position="105"/>
    </location>
</feature>
<dbReference type="SUPFAM" id="SSF55124">
    <property type="entry name" value="Nitrite/Sulfite reductase N-terminal domain-like"/>
    <property type="match status" value="2"/>
</dbReference>
<evidence type="ECO:0000256" key="5">
    <source>
        <dbReference type="ARBA" id="ARBA00023004"/>
    </source>
</evidence>
<protein>
    <submittedName>
        <fullName evidence="9">Nitrite/sulfite reductase</fullName>
    </submittedName>
</protein>
<keyword evidence="10" id="KW-1185">Reference proteome</keyword>
<evidence type="ECO:0000256" key="6">
    <source>
        <dbReference type="ARBA" id="ARBA00023014"/>
    </source>
</evidence>
<evidence type="ECO:0000256" key="3">
    <source>
        <dbReference type="ARBA" id="ARBA00022723"/>
    </source>
</evidence>
<reference evidence="9 10" key="1">
    <citation type="submission" date="2024-04" db="EMBL/GenBank/DDBJ databases">
        <title>Defined microbial consortia suppress multidrug-resistant proinflammatory Enterobacteriaceae via ecological control.</title>
        <authorList>
            <person name="Furuichi M."/>
            <person name="Kawaguchi T."/>
            <person name="Pust M."/>
            <person name="Yasuma K."/>
            <person name="Plichta D."/>
            <person name="Hasegawa N."/>
            <person name="Ohya T."/>
            <person name="Bhattarai S."/>
            <person name="Sasajima S."/>
            <person name="Aoto Y."/>
            <person name="Tuganbaev T."/>
            <person name="Yaginuma M."/>
            <person name="Ueda M."/>
            <person name="Okahashi N."/>
            <person name="Amafuji K."/>
            <person name="Kiridooshi Y."/>
            <person name="Sugita K."/>
            <person name="Strazar M."/>
            <person name="Skelly A."/>
            <person name="Suda W."/>
            <person name="Hattori M."/>
            <person name="Nakamoto N."/>
            <person name="Caballero S."/>
            <person name="Norman J."/>
            <person name="Olle B."/>
            <person name="Tanoue T."/>
            <person name="Arita M."/>
            <person name="Bucci V."/>
            <person name="Atarashi K."/>
            <person name="Xavier R."/>
            <person name="Honda K."/>
        </authorList>
    </citation>
    <scope>NUCLEOTIDE SEQUENCE [LARGE SCALE GENOMIC DNA]</scope>
    <source>
        <strain evidence="10">f13</strain>
    </source>
</reference>
<dbReference type="InterPro" id="IPR045854">
    <property type="entry name" value="NO2/SO3_Rdtase_4Fe4S_sf"/>
</dbReference>
<dbReference type="RefSeq" id="WP_390469718.1">
    <property type="nucleotide sequence ID" value="NZ_BAABXL010000001.1"/>
</dbReference>
<dbReference type="PANTHER" id="PTHR32439">
    <property type="entry name" value="FERREDOXIN--NITRITE REDUCTASE, CHLOROPLASTIC"/>
    <property type="match status" value="1"/>
</dbReference>
<dbReference type="PANTHER" id="PTHR32439:SF9">
    <property type="entry name" value="BLR3264 PROTEIN"/>
    <property type="match status" value="1"/>
</dbReference>
<dbReference type="Pfam" id="PF03460">
    <property type="entry name" value="NIR_SIR_ferr"/>
    <property type="match status" value="1"/>
</dbReference>
<evidence type="ECO:0000259" key="7">
    <source>
        <dbReference type="Pfam" id="PF01077"/>
    </source>
</evidence>
<evidence type="ECO:0000256" key="4">
    <source>
        <dbReference type="ARBA" id="ARBA00023002"/>
    </source>
</evidence>
<keyword evidence="5" id="KW-0408">Iron</keyword>
<dbReference type="Proteomes" id="UP001600894">
    <property type="component" value="Unassembled WGS sequence"/>
</dbReference>
<evidence type="ECO:0000313" key="9">
    <source>
        <dbReference type="EMBL" id="GAA6268718.1"/>
    </source>
</evidence>
<accession>A0ABQ0AXH8</accession>
<comment type="caution">
    <text evidence="9">The sequence shown here is derived from an EMBL/GenBank/DDBJ whole genome shotgun (WGS) entry which is preliminary data.</text>
</comment>
<feature type="domain" description="Nitrite/sulphite reductase 4Fe-4S" evidence="7">
    <location>
        <begin position="121"/>
        <end position="267"/>
    </location>
</feature>
<organism evidence="9 10">
    <name type="scientific">Enterocloster alcoholdehydrogenati</name>
    <dbReference type="NCBI Taxonomy" id="2547410"/>
    <lineage>
        <taxon>Bacteria</taxon>
        <taxon>Bacillati</taxon>
        <taxon>Bacillota</taxon>
        <taxon>Clostridia</taxon>
        <taxon>Lachnospirales</taxon>
        <taxon>Lachnospiraceae</taxon>
        <taxon>Enterocloster</taxon>
    </lineage>
</organism>
<dbReference type="InterPro" id="IPR005117">
    <property type="entry name" value="NiRdtase/SiRdtase_haem-b_fer"/>
</dbReference>
<sequence length="542" mass="59893">MKMTDISPEVWKNDYKAFKEATEQFYSGEMDSKTYKGISGGFGSYAQRGGKASMLRLRMPGGVMTKEKLGFIAQAVKDYKISRVHLTTCQTLQLHNLSKDDVCELAVKALSCGIVTRGGGGDFPRNVMVSPLAGVEEGEYFDVLPYALKASDFLMSYINGPRLPRKLKVGFSNTPKNVTHATYRDLGFSAREDGSFDVYSAGGLGNKPAFGVKVAEAVSPDQILYYVRAMHELFCEYGNYENRAKARSRFMQETLGGPELYKEAFLKKLKEVRETGDDLTLKKEELLPCKELSEAWEAAKTGSAHSQEQLLASIENPYTRKRVIPQKQEGLYSVACHPLGGSPDPALFEKVYDVIRRIPGAQLRLSPEEMFYVINCRAEDIEEVLEATSCKEADCACSRFEESVACIGSSICQQGVRDSQALLRTLIEMERAEGFKDGILPQIHISGCPSSCGTHQTGVIGFRGGAKSVNKEVKPAFQLFVKGCSCQGKERMGEELGTILEEHIPGFLKALGFAVQESGLNFEAWYAQDKEGIKKIAQDFLV</sequence>
<name>A0ABQ0AXH8_9FIRM</name>
<dbReference type="InterPro" id="IPR051329">
    <property type="entry name" value="NIR_SIR_4Fe-4S"/>
</dbReference>
<evidence type="ECO:0000256" key="2">
    <source>
        <dbReference type="ARBA" id="ARBA00022617"/>
    </source>
</evidence>
<evidence type="ECO:0000259" key="8">
    <source>
        <dbReference type="Pfam" id="PF03460"/>
    </source>
</evidence>
<gene>
    <name evidence="9" type="ORF">F130042H8_17780</name>
</gene>
<dbReference type="Gene3D" id="3.30.413.10">
    <property type="entry name" value="Sulfite Reductase Hemoprotein, domain 1"/>
    <property type="match status" value="2"/>
</dbReference>
<dbReference type="InterPro" id="IPR006067">
    <property type="entry name" value="NO2/SO3_Rdtase_4Fe4S_dom"/>
</dbReference>